<keyword evidence="3" id="KW-0175">Coiled coil</keyword>
<evidence type="ECO:0000256" key="4">
    <source>
        <dbReference type="SAM" id="MobiDB-lite"/>
    </source>
</evidence>
<dbReference type="PRINTS" id="PR00452">
    <property type="entry name" value="SH3DOMAIN"/>
</dbReference>
<dbReference type="EMBL" id="QVQW01000101">
    <property type="protein sequence ID" value="RKU40493.1"/>
    <property type="molecule type" value="Genomic_DNA"/>
</dbReference>
<proteinExistence type="predicted"/>
<evidence type="ECO:0008006" key="9">
    <source>
        <dbReference type="Google" id="ProtNLM"/>
    </source>
</evidence>
<feature type="region of interest" description="Disordered" evidence="4">
    <location>
        <begin position="279"/>
        <end position="301"/>
    </location>
</feature>
<dbReference type="GO" id="GO:0030479">
    <property type="term" value="C:actin cortical patch"/>
    <property type="evidence" value="ECO:0007669"/>
    <property type="project" value="TreeGrafter"/>
</dbReference>
<name>A0A420XXW0_9PEZI</name>
<dbReference type="SUPFAM" id="SSF103657">
    <property type="entry name" value="BAR/IMD domain-like"/>
    <property type="match status" value="1"/>
</dbReference>
<dbReference type="GO" id="GO:1990528">
    <property type="term" value="C:Rvs161p-Rvs167p complex"/>
    <property type="evidence" value="ECO:0007669"/>
    <property type="project" value="TreeGrafter"/>
</dbReference>
<reference evidence="7 8" key="1">
    <citation type="submission" date="2018-08" db="EMBL/GenBank/DDBJ databases">
        <title>Draft genome of the lignicolous fungus Coniochaeta pulveracea.</title>
        <authorList>
            <person name="Borstlap C.J."/>
            <person name="De Witt R.N."/>
            <person name="Botha A."/>
            <person name="Volschenk H."/>
        </authorList>
    </citation>
    <scope>NUCLEOTIDE SEQUENCE [LARGE SCALE GENOMIC DNA]</scope>
    <source>
        <strain evidence="7 8">CAB683</strain>
    </source>
</reference>
<feature type="domain" description="SH3" evidence="5">
    <location>
        <begin position="426"/>
        <end position="485"/>
    </location>
</feature>
<dbReference type="PANTHER" id="PTHR47174:SF2">
    <property type="entry name" value="SH3 DOMAIN SIGNALLING PROTEIN (AFU_ORTHOLOGUE AFUA_5G07670)"/>
    <property type="match status" value="1"/>
</dbReference>
<dbReference type="GO" id="GO:0043332">
    <property type="term" value="C:mating projection tip"/>
    <property type="evidence" value="ECO:0007669"/>
    <property type="project" value="TreeGrafter"/>
</dbReference>
<dbReference type="Proteomes" id="UP000275385">
    <property type="component" value="Unassembled WGS sequence"/>
</dbReference>
<dbReference type="GO" id="GO:0006897">
    <property type="term" value="P:endocytosis"/>
    <property type="evidence" value="ECO:0007669"/>
    <property type="project" value="InterPro"/>
</dbReference>
<dbReference type="PROSITE" id="PS50002">
    <property type="entry name" value="SH3"/>
    <property type="match status" value="1"/>
</dbReference>
<dbReference type="Pfam" id="PF00018">
    <property type="entry name" value="SH3_1"/>
    <property type="match status" value="1"/>
</dbReference>
<sequence length="485" mass="53533">MQSIGRQFNKIRNKGPGDNAKVTVLLTDYDDADKVLIKLIDGAKLWREAWISLVMAQHAVATEYYFLYDPIVGAADGHGRDAAPTPELQLSRTFKIKEAYEDLKAELMEEITQIEERIIKPAIEARDCIAPIRKTIKKRENKRLDLEKCQDRVNKLQRKAGKTPKEEAALGKAEDELSVLANEFDIADMHLRDTLPPLIAASFSLVPPLLAEHILIQNRLLGLYYTTVHTYCEEAGFPSPPPPMEEVVADWNAAFTPIQREMESTSLISRGKAVHMSMSLGTDGQPHQMAQSPKPGMSAFSNFRRSSSALIPGKNGNDMNDKPSEPVQQQRLRITSSGSAVNQRPDYLTPTDFTAATVLGRSPGASPGSLMPPNDYFTGRRTSTASTVASSISQLSLANSTAGAVAAKKKKPPPPPPPKRIPSTQQLQEYAVAMFDFTGQSDGDLSFREGDRIKIVKKTLTNQDWWEGELAGRRGQFPANYTKAL</sequence>
<evidence type="ECO:0000256" key="1">
    <source>
        <dbReference type="ARBA" id="ARBA00022443"/>
    </source>
</evidence>
<dbReference type="STRING" id="177199.A0A420XXW0"/>
<keyword evidence="8" id="KW-1185">Reference proteome</keyword>
<keyword evidence="1 2" id="KW-0728">SH3 domain</keyword>
<dbReference type="Gene3D" id="2.30.30.40">
    <property type="entry name" value="SH3 Domains"/>
    <property type="match status" value="1"/>
</dbReference>
<dbReference type="InterPro" id="IPR027267">
    <property type="entry name" value="AH/BAR_dom_sf"/>
</dbReference>
<evidence type="ECO:0000256" key="3">
    <source>
        <dbReference type="SAM" id="Coils"/>
    </source>
</evidence>
<feature type="domain" description="BAR" evidence="6">
    <location>
        <begin position="7"/>
        <end position="241"/>
    </location>
</feature>
<dbReference type="GO" id="GO:0008289">
    <property type="term" value="F:lipid binding"/>
    <property type="evidence" value="ECO:0007669"/>
    <property type="project" value="TreeGrafter"/>
</dbReference>
<evidence type="ECO:0000259" key="5">
    <source>
        <dbReference type="PROSITE" id="PS50002"/>
    </source>
</evidence>
<dbReference type="GO" id="GO:0031097">
    <property type="term" value="C:medial cortex"/>
    <property type="evidence" value="ECO:0007669"/>
    <property type="project" value="TreeGrafter"/>
</dbReference>
<dbReference type="PROSITE" id="PS51021">
    <property type="entry name" value="BAR"/>
    <property type="match status" value="1"/>
</dbReference>
<organism evidence="7 8">
    <name type="scientific">Coniochaeta pulveracea</name>
    <dbReference type="NCBI Taxonomy" id="177199"/>
    <lineage>
        <taxon>Eukaryota</taxon>
        <taxon>Fungi</taxon>
        <taxon>Dikarya</taxon>
        <taxon>Ascomycota</taxon>
        <taxon>Pezizomycotina</taxon>
        <taxon>Sordariomycetes</taxon>
        <taxon>Sordariomycetidae</taxon>
        <taxon>Coniochaetales</taxon>
        <taxon>Coniochaetaceae</taxon>
        <taxon>Coniochaeta</taxon>
    </lineage>
</organism>
<dbReference type="SMART" id="SM00326">
    <property type="entry name" value="SH3"/>
    <property type="match status" value="1"/>
</dbReference>
<dbReference type="InterPro" id="IPR004148">
    <property type="entry name" value="BAR_dom"/>
</dbReference>
<dbReference type="GO" id="GO:0051666">
    <property type="term" value="P:actin cortical patch localization"/>
    <property type="evidence" value="ECO:0007669"/>
    <property type="project" value="InterPro"/>
</dbReference>
<accession>A0A420XXW0</accession>
<dbReference type="InterPro" id="IPR001452">
    <property type="entry name" value="SH3_domain"/>
</dbReference>
<dbReference type="InterPro" id="IPR046982">
    <property type="entry name" value="BIN3/RVS161-like"/>
</dbReference>
<gene>
    <name evidence="7" type="ORF">DL546_002116</name>
</gene>
<evidence type="ECO:0000256" key="2">
    <source>
        <dbReference type="PROSITE-ProRule" id="PRU00192"/>
    </source>
</evidence>
<dbReference type="AlphaFoldDB" id="A0A420XXW0"/>
<dbReference type="SUPFAM" id="SSF50044">
    <property type="entry name" value="SH3-domain"/>
    <property type="match status" value="1"/>
</dbReference>
<dbReference type="PANTHER" id="PTHR47174">
    <property type="entry name" value="BRIDGING INTEGRATOR 3"/>
    <property type="match status" value="1"/>
</dbReference>
<evidence type="ECO:0000313" key="8">
    <source>
        <dbReference type="Proteomes" id="UP000275385"/>
    </source>
</evidence>
<dbReference type="CDD" id="cd07599">
    <property type="entry name" value="BAR_Rvs167p"/>
    <property type="match status" value="1"/>
</dbReference>
<protein>
    <recommendedName>
        <fullName evidence="9">SH3 domain-containing protein</fullName>
    </recommendedName>
</protein>
<dbReference type="Gene3D" id="1.20.1270.60">
    <property type="entry name" value="Arfaptin homology (AH) domain/BAR domain"/>
    <property type="match status" value="1"/>
</dbReference>
<comment type="caution">
    <text evidence="7">The sequence shown here is derived from an EMBL/GenBank/DDBJ whole genome shotgun (WGS) entry which is preliminary data.</text>
</comment>
<dbReference type="InterPro" id="IPR036028">
    <property type="entry name" value="SH3-like_dom_sf"/>
</dbReference>
<dbReference type="OrthoDB" id="10255128at2759"/>
<dbReference type="Pfam" id="PF03114">
    <property type="entry name" value="BAR"/>
    <property type="match status" value="1"/>
</dbReference>
<feature type="coiled-coil region" evidence="3">
    <location>
        <begin position="97"/>
        <end position="159"/>
    </location>
</feature>
<evidence type="ECO:0000313" key="7">
    <source>
        <dbReference type="EMBL" id="RKU40493.1"/>
    </source>
</evidence>
<dbReference type="FunFam" id="2.30.30.40:FF:000100">
    <property type="entry name" value="SH3 domain-containing YSC84-like protein 1"/>
    <property type="match status" value="1"/>
</dbReference>
<feature type="region of interest" description="Disordered" evidence="4">
    <location>
        <begin position="403"/>
        <end position="422"/>
    </location>
</feature>
<dbReference type="GO" id="GO:0097320">
    <property type="term" value="P:plasma membrane tubulation"/>
    <property type="evidence" value="ECO:0007669"/>
    <property type="project" value="TreeGrafter"/>
</dbReference>
<feature type="region of interest" description="Disordered" evidence="4">
    <location>
        <begin position="307"/>
        <end position="326"/>
    </location>
</feature>
<evidence type="ECO:0000259" key="6">
    <source>
        <dbReference type="PROSITE" id="PS51021"/>
    </source>
</evidence>